<evidence type="ECO:0000313" key="5">
    <source>
        <dbReference type="EMBL" id="NAS18604.1"/>
    </source>
</evidence>
<dbReference type="SUPFAM" id="SSF69360">
    <property type="entry name" value="Cell wall binding repeat"/>
    <property type="match status" value="1"/>
</dbReference>
<dbReference type="Pfam" id="PF01473">
    <property type="entry name" value="Choline_bind_1"/>
    <property type="match status" value="1"/>
</dbReference>
<protein>
    <recommendedName>
        <fullName evidence="7">Cell wall-binding protein</fullName>
    </recommendedName>
</protein>
<sequence length="215" mass="24242">MKKKILCLLLTGLMVTSTAIPASAAWIQDNNGWWYTEGSSWATGWRQINGKWYYFDYNGYMAHDTSIDGYQVGSDGARIEKTYKAGEKWIVDGQWEFTIDSVETTDYRNQFSDKHPSQVVVINYSYKNLGYTSNYMDLYFGNFTVIDGSGEVAETYPANITHYPKQTPVGASCSGAQVAYGLAHNSSEITINIEQYKYVGNDAIKERATFKVPVK</sequence>
<evidence type="ECO:0000256" key="3">
    <source>
        <dbReference type="PROSITE-ProRule" id="PRU00591"/>
    </source>
</evidence>
<evidence type="ECO:0000256" key="4">
    <source>
        <dbReference type="SAM" id="SignalP"/>
    </source>
</evidence>
<dbReference type="InterPro" id="IPR029050">
    <property type="entry name" value="Immunoprotect_excell_Ig-like"/>
</dbReference>
<feature type="signal peptide" evidence="4">
    <location>
        <begin position="1"/>
        <end position="24"/>
    </location>
</feature>
<keyword evidence="1 4" id="KW-0732">Signal</keyword>
<organism evidence="5 6">
    <name type="scientific">Clostridium butyricum</name>
    <dbReference type="NCBI Taxonomy" id="1492"/>
    <lineage>
        <taxon>Bacteria</taxon>
        <taxon>Bacillati</taxon>
        <taxon>Bacillota</taxon>
        <taxon>Clostridia</taxon>
        <taxon>Eubacteriales</taxon>
        <taxon>Clostridiaceae</taxon>
        <taxon>Clostridium</taxon>
    </lineage>
</organism>
<dbReference type="Gene3D" id="2.60.40.1240">
    <property type="match status" value="1"/>
</dbReference>
<proteinExistence type="predicted"/>
<feature type="repeat" description="Cell wall-binding" evidence="3">
    <location>
        <begin position="42"/>
        <end position="61"/>
    </location>
</feature>
<dbReference type="InterPro" id="IPR018337">
    <property type="entry name" value="Cell_wall/Cho-bd_repeat"/>
</dbReference>
<dbReference type="Gene3D" id="2.10.270.10">
    <property type="entry name" value="Cholin Binding"/>
    <property type="match status" value="1"/>
</dbReference>
<evidence type="ECO:0000256" key="2">
    <source>
        <dbReference type="ARBA" id="ARBA00022737"/>
    </source>
</evidence>
<keyword evidence="2" id="KW-0677">Repeat</keyword>
<evidence type="ECO:0000313" key="6">
    <source>
        <dbReference type="Proteomes" id="UP000474042"/>
    </source>
</evidence>
<evidence type="ECO:0008006" key="7">
    <source>
        <dbReference type="Google" id="ProtNLM"/>
    </source>
</evidence>
<dbReference type="AlphaFoldDB" id="A0A6L9EQR2"/>
<feature type="chain" id="PRO_5026781175" description="Cell wall-binding protein" evidence="4">
    <location>
        <begin position="25"/>
        <end position="215"/>
    </location>
</feature>
<dbReference type="PROSITE" id="PS51170">
    <property type="entry name" value="CW"/>
    <property type="match status" value="1"/>
</dbReference>
<name>A0A6L9EQR2_CLOBU</name>
<accession>A0A6L9EQR2</accession>
<evidence type="ECO:0000256" key="1">
    <source>
        <dbReference type="ARBA" id="ARBA00022729"/>
    </source>
</evidence>
<reference evidence="5 6" key="1">
    <citation type="submission" date="2020-01" db="EMBL/GenBank/DDBJ databases">
        <title>Genome sequence of a 1,3-propanediol producer, Clostridium butyricum S3.</title>
        <authorList>
            <person name="Zhou J."/>
        </authorList>
    </citation>
    <scope>NUCLEOTIDE SEQUENCE [LARGE SCALE GENOMIC DNA]</scope>
    <source>
        <strain evidence="5 6">S3</strain>
    </source>
</reference>
<dbReference type="Proteomes" id="UP000474042">
    <property type="component" value="Unassembled WGS sequence"/>
</dbReference>
<dbReference type="Pfam" id="PF19127">
    <property type="entry name" value="Choline_bind_3"/>
    <property type="match status" value="1"/>
</dbReference>
<gene>
    <name evidence="5" type="ORF">GND98_012180</name>
</gene>
<comment type="caution">
    <text evidence="5">The sequence shown here is derived from an EMBL/GenBank/DDBJ whole genome shotgun (WGS) entry which is preliminary data.</text>
</comment>
<dbReference type="EMBL" id="WOFV02000038">
    <property type="protein sequence ID" value="NAS18604.1"/>
    <property type="molecule type" value="Genomic_DNA"/>
</dbReference>